<feature type="transmembrane region" description="Helical" evidence="1">
    <location>
        <begin position="704"/>
        <end position="722"/>
    </location>
</feature>
<keyword evidence="1" id="KW-1133">Transmembrane helix</keyword>
<dbReference type="Pfam" id="PF04851">
    <property type="entry name" value="ResIII"/>
    <property type="match status" value="1"/>
</dbReference>
<name>A0A9E8KRU6_9ALTE</name>
<dbReference type="InterPro" id="IPR027417">
    <property type="entry name" value="P-loop_NTPase"/>
</dbReference>
<organism evidence="3 4">
    <name type="scientific">Alkalimarinus sediminis</name>
    <dbReference type="NCBI Taxonomy" id="1632866"/>
    <lineage>
        <taxon>Bacteria</taxon>
        <taxon>Pseudomonadati</taxon>
        <taxon>Pseudomonadota</taxon>
        <taxon>Gammaproteobacteria</taxon>
        <taxon>Alteromonadales</taxon>
        <taxon>Alteromonadaceae</taxon>
        <taxon>Alkalimarinus</taxon>
    </lineage>
</organism>
<dbReference type="SMART" id="SM00487">
    <property type="entry name" value="DEXDc"/>
    <property type="match status" value="1"/>
</dbReference>
<keyword evidence="3" id="KW-0378">Hydrolase</keyword>
<dbReference type="PANTHER" id="PTHR47396:SF1">
    <property type="entry name" value="ATP-DEPENDENT HELICASE IRC3-RELATED"/>
    <property type="match status" value="1"/>
</dbReference>
<dbReference type="CDD" id="cd18785">
    <property type="entry name" value="SF2_C"/>
    <property type="match status" value="1"/>
</dbReference>
<accession>A0A9E8KRU6</accession>
<dbReference type="KEGG" id="asem:NNL22_08375"/>
<evidence type="ECO:0000256" key="1">
    <source>
        <dbReference type="SAM" id="Phobius"/>
    </source>
</evidence>
<proteinExistence type="predicted"/>
<dbReference type="InterPro" id="IPR050742">
    <property type="entry name" value="Helicase_Restrict-Modif_Enz"/>
</dbReference>
<reference evidence="3" key="1">
    <citation type="submission" date="2022-07" db="EMBL/GenBank/DDBJ databases">
        <title>Alkalimarinus sp. nov., isolated from gut of a Alitta virens.</title>
        <authorList>
            <person name="Yang A.I."/>
            <person name="Shin N.-R."/>
        </authorList>
    </citation>
    <scope>NUCLEOTIDE SEQUENCE</scope>
    <source>
        <strain evidence="3">FA028</strain>
    </source>
</reference>
<dbReference type="GO" id="GO:0016787">
    <property type="term" value="F:hydrolase activity"/>
    <property type="evidence" value="ECO:0007669"/>
    <property type="project" value="InterPro"/>
</dbReference>
<dbReference type="PANTHER" id="PTHR47396">
    <property type="entry name" value="TYPE I RESTRICTION ENZYME ECOKI R PROTEIN"/>
    <property type="match status" value="1"/>
</dbReference>
<keyword evidence="1" id="KW-0812">Transmembrane</keyword>
<dbReference type="GO" id="GO:0005829">
    <property type="term" value="C:cytosol"/>
    <property type="evidence" value="ECO:0007669"/>
    <property type="project" value="TreeGrafter"/>
</dbReference>
<keyword evidence="3" id="KW-0347">Helicase</keyword>
<dbReference type="GO" id="GO:0004386">
    <property type="term" value="F:helicase activity"/>
    <property type="evidence" value="ECO:0007669"/>
    <property type="project" value="UniProtKB-KW"/>
</dbReference>
<sequence>MPFDTLTFRYSWRPYQQRVLDAIDDHLDDKRLHIVAAPGAGKTTLGLEVFKRLKKSALVLSPTRVIRDQWIDRLSDFCDGKEVSNLSWVSKSIHEPKILTSITYQALHSQLSDELAAIEDEVEALELDEGVTETELSSFVATLKSNNINVIILDEAHHLRAEWWRALDKVCTALPEIVLVSLTATPPYDAEGHEWSRYEQLCGPIDEEISIPELVKAGTLCGHQDYIWAVDVSTTEKQKVKEYDDRVSTVCNTLFESKEFEEIIFAHPWLCVDFTEQEVIRAPEIAIAILSFIKAKNGQLPQGLCITLDLTESDIPELGRHWWQVLVETVLFSKTFKHSDAHKESVDQLKKQLRASELLYNRELSLERSRRLGRSLSQSVSKVDACISLHSLEYEQRGDMLRQVILTDYIRDEALVSGIDTGEVSLGAWPIFKGVTSSSTISSQIALLTGRLSIIHSSLLNKLLALVDSGKFKAEPMGNQGQYQKVTGPLNQLTTAFTHLLMVGQIKTLVGTRSLLGEGWDAPAINSLVLASSVGSFMLTNQMRGRAIRIDKNNPDKVSSIWHLVAIDRKSPYSGWSDLYDLRNRFETFVGLSEMEPKIESGFERMNAASFREVNGVMPGDPVPSNNSLMRSRFRKITTLGHRWKEAFTLDESARVVPSVETPTIPSIRHYHIKHTLKYLLMQLGAFIGFAATSILHFQPQNTSVLLFLLSFAFLGIMIYKLPQTIKAVRILTKHLPVEGSLKQIGVALAESLCQAGLIETSIRRMKVNVLAGYDGSFYVSLTGSTFYESSLFSGCLAEILAPIENPRYLVVREGEMFGKKRDDYHAVPLKLAVKKELAQIFFKSWCKYVGPSELIYTRSPEGRKRLVKARMKAFSSTFRRDVKRQDRWQ</sequence>
<dbReference type="GO" id="GO:0003677">
    <property type="term" value="F:DNA binding"/>
    <property type="evidence" value="ECO:0007669"/>
    <property type="project" value="InterPro"/>
</dbReference>
<feature type="domain" description="Helicase ATP-binding" evidence="2">
    <location>
        <begin position="23"/>
        <end position="204"/>
    </location>
</feature>
<dbReference type="RefSeq" id="WP_251812794.1">
    <property type="nucleotide sequence ID" value="NZ_CP101527.1"/>
</dbReference>
<evidence type="ECO:0000313" key="3">
    <source>
        <dbReference type="EMBL" id="UZW76582.1"/>
    </source>
</evidence>
<evidence type="ECO:0000259" key="2">
    <source>
        <dbReference type="PROSITE" id="PS51192"/>
    </source>
</evidence>
<dbReference type="InterPro" id="IPR014001">
    <property type="entry name" value="Helicase_ATP-bd"/>
</dbReference>
<protein>
    <submittedName>
        <fullName evidence="3">DEAD/DEAH box helicase family protein</fullName>
    </submittedName>
</protein>
<feature type="transmembrane region" description="Helical" evidence="1">
    <location>
        <begin position="679"/>
        <end position="698"/>
    </location>
</feature>
<dbReference type="PROSITE" id="PS51192">
    <property type="entry name" value="HELICASE_ATP_BIND_1"/>
    <property type="match status" value="1"/>
</dbReference>
<keyword evidence="3" id="KW-0067">ATP-binding</keyword>
<dbReference type="AlphaFoldDB" id="A0A9E8KRU6"/>
<gene>
    <name evidence="3" type="ORF">NNL22_08375</name>
</gene>
<dbReference type="InterPro" id="IPR006935">
    <property type="entry name" value="Helicase/UvrB_N"/>
</dbReference>
<keyword evidence="1" id="KW-0472">Membrane</keyword>
<dbReference type="EMBL" id="CP101527">
    <property type="protein sequence ID" value="UZW76582.1"/>
    <property type="molecule type" value="Genomic_DNA"/>
</dbReference>
<dbReference type="Proteomes" id="UP001164472">
    <property type="component" value="Chromosome"/>
</dbReference>
<keyword evidence="3" id="KW-0547">Nucleotide-binding</keyword>
<dbReference type="SUPFAM" id="SSF52540">
    <property type="entry name" value="P-loop containing nucleoside triphosphate hydrolases"/>
    <property type="match status" value="2"/>
</dbReference>
<keyword evidence="4" id="KW-1185">Reference proteome</keyword>
<dbReference type="Gene3D" id="3.40.50.300">
    <property type="entry name" value="P-loop containing nucleotide triphosphate hydrolases"/>
    <property type="match status" value="2"/>
</dbReference>
<evidence type="ECO:0000313" key="4">
    <source>
        <dbReference type="Proteomes" id="UP001164472"/>
    </source>
</evidence>
<dbReference type="GO" id="GO:0005524">
    <property type="term" value="F:ATP binding"/>
    <property type="evidence" value="ECO:0007669"/>
    <property type="project" value="InterPro"/>
</dbReference>